<accession>A0A9W8IKH8</accession>
<feature type="region of interest" description="Disordered" evidence="1">
    <location>
        <begin position="1"/>
        <end position="73"/>
    </location>
</feature>
<dbReference type="PROSITE" id="PS51411">
    <property type="entry name" value="PSP1_C"/>
    <property type="match status" value="1"/>
</dbReference>
<evidence type="ECO:0000259" key="2">
    <source>
        <dbReference type="PROSITE" id="PS51411"/>
    </source>
</evidence>
<feature type="compositionally biased region" description="Polar residues" evidence="1">
    <location>
        <begin position="322"/>
        <end position="333"/>
    </location>
</feature>
<gene>
    <name evidence="3" type="ORF">GGH94_001869</name>
</gene>
<dbReference type="EMBL" id="JANBUY010000048">
    <property type="protein sequence ID" value="KAJ2865946.1"/>
    <property type="molecule type" value="Genomic_DNA"/>
</dbReference>
<feature type="domain" description="PSP1 C-terminal" evidence="2">
    <location>
        <begin position="900"/>
        <end position="986"/>
    </location>
</feature>
<organism evidence="3 4">
    <name type="scientific">Coemansia aciculifera</name>
    <dbReference type="NCBI Taxonomy" id="417176"/>
    <lineage>
        <taxon>Eukaryota</taxon>
        <taxon>Fungi</taxon>
        <taxon>Fungi incertae sedis</taxon>
        <taxon>Zoopagomycota</taxon>
        <taxon>Kickxellomycotina</taxon>
        <taxon>Kickxellomycetes</taxon>
        <taxon>Kickxellales</taxon>
        <taxon>Kickxellaceae</taxon>
        <taxon>Coemansia</taxon>
    </lineage>
</organism>
<feature type="compositionally biased region" description="Polar residues" evidence="1">
    <location>
        <begin position="47"/>
        <end position="63"/>
    </location>
</feature>
<dbReference type="GO" id="GO:0005737">
    <property type="term" value="C:cytoplasm"/>
    <property type="evidence" value="ECO:0007669"/>
    <property type="project" value="TreeGrafter"/>
</dbReference>
<sequence length="988" mass="104870">MYQTSRKPSRGTCASTPSPTSSPTSSPLTPGLDAPPPEPRFAEYDKQSATLDNIGAWSTVQPNPNQPPVSDDHPCRFGADVGSLSNKYNAMRLDQSQLHRPAPPSAPTQTTCPDDGGQRDYMRSAAAQAQAQAQAHAADVDYTELDEAILRGRSTTLPNIFAVPNPPYRFSAVAASAGMDSSALAGPISPVSNSTFSMLSRHGSMSVANSNRTVSPLGLPLYANPIHQSASLDNHLTSTLDLMHHAPIRRFSEFSGEPNSCLALASYSMAPHFASNGDTTDGINSSGASHGVTGRPAFVPSSISATTATTTGNASSLPMAQVNGSKSATSGSMTNARCEGSAYHQPAAPTRYGSFNYHLPTMREEESPSAPLSPPTFADSVLMRNMGFSAMPLPSSGESAAAVGGLDDSNCFMSNGMTSPLGMRDSDLAPGVPPVATESQPDRGSGADVSYLPLRVKSMKNLRRPSLDTRSDYAHMSAVGDQVASTFFERATELQSSMSLNHLSGLGRRHSLSTSNLGMSVSTSAAPPPPPLANGLSLDHEQGGGASLYYASGNGSEYSAYPQFAHLGTVPQGHGFAPTMRPYGAHPGQYPSQQQQYHPFALGSAPITRVAGGPPANTTGPVQNVGPGMYSAHMLGAMPPHPYPYMNHLAYQAQYHHPQMVSGPAAHLAEHPPTLVQPVPLAIPSQQQQYLLHQQHHMRRASHPAISSIGAATLAAPSSNTAHSGSHPLLPNPATTITPNMPFADMGKGLAFGSLPKGTRVFVVQFKSKRCDLYFAPSKGMEPKLIPTLAPLSPPIPAMAAPPLEAATRSSGASYEPGTYVLVEADRGVDLGMIKEELVTAESILSFSGCLPEAVCADHTTSADTDCAAEHAGPAALKPTSTGGSQASSSSSSSKDVFVKRIFRVADQREVADLTNNKVKDEQKALSMCQDKVQQRKLSMYVADAEFQFDRRKLTFYFTADRRVDFRELVRELFKHFKTRIWMCQLTH</sequence>
<dbReference type="PANTHER" id="PTHR43830">
    <property type="entry name" value="PROTEIN PSP1"/>
    <property type="match status" value="1"/>
</dbReference>
<dbReference type="Pfam" id="PF04468">
    <property type="entry name" value="PSP1"/>
    <property type="match status" value="1"/>
</dbReference>
<proteinExistence type="predicted"/>
<dbReference type="NCBIfam" id="NF041131">
    <property type="entry name" value="RicT_YaaT_fam"/>
    <property type="match status" value="1"/>
</dbReference>
<reference evidence="3" key="1">
    <citation type="submission" date="2022-07" db="EMBL/GenBank/DDBJ databases">
        <title>Phylogenomic reconstructions and comparative analyses of Kickxellomycotina fungi.</title>
        <authorList>
            <person name="Reynolds N.K."/>
            <person name="Stajich J.E."/>
            <person name="Barry K."/>
            <person name="Grigoriev I.V."/>
            <person name="Crous P."/>
            <person name="Smith M.E."/>
        </authorList>
    </citation>
    <scope>NUCLEOTIDE SEQUENCE</scope>
    <source>
        <strain evidence="3">RSA 476</strain>
    </source>
</reference>
<feature type="region of interest" description="Disordered" evidence="1">
    <location>
        <begin position="309"/>
        <end position="333"/>
    </location>
</feature>
<dbReference type="InterPro" id="IPR047767">
    <property type="entry name" value="PSP1-like"/>
</dbReference>
<dbReference type="PANTHER" id="PTHR43830:SF3">
    <property type="entry name" value="PROTEIN PSP1"/>
    <property type="match status" value="1"/>
</dbReference>
<dbReference type="AlphaFoldDB" id="A0A9W8IKH8"/>
<feature type="region of interest" description="Disordered" evidence="1">
    <location>
        <begin position="98"/>
        <end position="118"/>
    </location>
</feature>
<evidence type="ECO:0000313" key="3">
    <source>
        <dbReference type="EMBL" id="KAJ2865946.1"/>
    </source>
</evidence>
<name>A0A9W8IKH8_9FUNG</name>
<evidence type="ECO:0000256" key="1">
    <source>
        <dbReference type="SAM" id="MobiDB-lite"/>
    </source>
</evidence>
<evidence type="ECO:0000313" key="4">
    <source>
        <dbReference type="Proteomes" id="UP001140074"/>
    </source>
</evidence>
<protein>
    <recommendedName>
        <fullName evidence="2">PSP1 C-terminal domain-containing protein</fullName>
    </recommendedName>
</protein>
<dbReference type="InterPro" id="IPR007557">
    <property type="entry name" value="PSP1_C"/>
</dbReference>
<feature type="compositionally biased region" description="Low complexity" evidence="1">
    <location>
        <begin position="15"/>
        <end position="30"/>
    </location>
</feature>
<comment type="caution">
    <text evidence="3">The sequence shown here is derived from an EMBL/GenBank/DDBJ whole genome shotgun (WGS) entry which is preliminary data.</text>
</comment>
<keyword evidence="4" id="KW-1185">Reference proteome</keyword>
<dbReference type="Proteomes" id="UP001140074">
    <property type="component" value="Unassembled WGS sequence"/>
</dbReference>